<dbReference type="SUPFAM" id="SSF53649">
    <property type="entry name" value="Alkaline phosphatase-like"/>
    <property type="match status" value="1"/>
</dbReference>
<dbReference type="PANTHER" id="PTHR43108:SF8">
    <property type="entry name" value="SD21168P"/>
    <property type="match status" value="1"/>
</dbReference>
<name>A0A937W773_UNCTE</name>
<feature type="domain" description="Sulfatase N-terminal" evidence="1">
    <location>
        <begin position="9"/>
        <end position="103"/>
    </location>
</feature>
<feature type="non-terminal residue" evidence="2">
    <location>
        <position position="1"/>
    </location>
</feature>
<dbReference type="PANTHER" id="PTHR43108">
    <property type="entry name" value="N-ACETYLGLUCOSAMINE-6-SULFATASE FAMILY MEMBER"/>
    <property type="match status" value="1"/>
</dbReference>
<dbReference type="AlphaFoldDB" id="A0A937W773"/>
<protein>
    <submittedName>
        <fullName evidence="2">Sulfatase</fullName>
    </submittedName>
</protein>
<organism evidence="2 3">
    <name type="scientific">Tectimicrobiota bacterium</name>
    <dbReference type="NCBI Taxonomy" id="2528274"/>
    <lineage>
        <taxon>Bacteria</taxon>
        <taxon>Pseudomonadati</taxon>
        <taxon>Nitrospinota/Tectimicrobiota group</taxon>
        <taxon>Candidatus Tectimicrobiota</taxon>
    </lineage>
</organism>
<dbReference type="EMBL" id="VGLS01001138">
    <property type="protein sequence ID" value="MBM3226985.1"/>
    <property type="molecule type" value="Genomic_DNA"/>
</dbReference>
<dbReference type="InterPro" id="IPR017850">
    <property type="entry name" value="Alkaline_phosphatase_core_sf"/>
</dbReference>
<gene>
    <name evidence="2" type="ORF">FJZ47_24730</name>
</gene>
<dbReference type="InterPro" id="IPR000917">
    <property type="entry name" value="Sulfatase_N"/>
</dbReference>
<comment type="caution">
    <text evidence="2">The sequence shown here is derived from an EMBL/GenBank/DDBJ whole genome shotgun (WGS) entry which is preliminary data.</text>
</comment>
<evidence type="ECO:0000259" key="1">
    <source>
        <dbReference type="Pfam" id="PF00884"/>
    </source>
</evidence>
<dbReference type="Gene3D" id="3.40.720.10">
    <property type="entry name" value="Alkaline Phosphatase, subunit A"/>
    <property type="match status" value="1"/>
</dbReference>
<dbReference type="Proteomes" id="UP000712673">
    <property type="component" value="Unassembled WGS sequence"/>
</dbReference>
<proteinExistence type="predicted"/>
<evidence type="ECO:0000313" key="2">
    <source>
        <dbReference type="EMBL" id="MBM3226985.1"/>
    </source>
</evidence>
<reference evidence="2" key="1">
    <citation type="submission" date="2019-03" db="EMBL/GenBank/DDBJ databases">
        <title>Lake Tanganyika Metagenome-Assembled Genomes (MAGs).</title>
        <authorList>
            <person name="Tran P."/>
        </authorList>
    </citation>
    <scope>NUCLEOTIDE SEQUENCE</scope>
    <source>
        <strain evidence="2">K_DeepCast_65m_m2_066</strain>
    </source>
</reference>
<evidence type="ECO:0000313" key="3">
    <source>
        <dbReference type="Proteomes" id="UP000712673"/>
    </source>
</evidence>
<accession>A0A937W773</accession>
<sequence length="244" mass="26863">EGDFTLLQACYDGALASLDAAVGALLDWLRQRQILDRTLLIITSDHGENIGEHGLMSHAYSLHDTLIHVPLLIRYPALFPPGQRVTHQVQLTDLFPTILDTLGLDVPDVRRELQGVSLLAPLEAPEQRLAFAEMLAPHPSMAALNRRVGLPVETPHPALDRALRCVRTPAAKLIWASDGNHALYDLHQDPQETTNCYLTEPTLAAAYHQALAVWQPSATPAPCLAPPPLDNDVRQRLRDLGYLA</sequence>
<dbReference type="Pfam" id="PF00884">
    <property type="entry name" value="Sulfatase"/>
    <property type="match status" value="1"/>
</dbReference>